<dbReference type="AlphaFoldDB" id="A0A369UJK5"/>
<dbReference type="Proteomes" id="UP000253782">
    <property type="component" value="Unassembled WGS sequence"/>
</dbReference>
<keyword evidence="4 5" id="KW-0472">Membrane</keyword>
<feature type="transmembrane region" description="Helical" evidence="5">
    <location>
        <begin position="46"/>
        <end position="62"/>
    </location>
</feature>
<dbReference type="Gene3D" id="3.30.750.24">
    <property type="entry name" value="STAS domain"/>
    <property type="match status" value="1"/>
</dbReference>
<feature type="transmembrane region" description="Helical" evidence="5">
    <location>
        <begin position="130"/>
        <end position="151"/>
    </location>
</feature>
<feature type="transmembrane region" description="Helical" evidence="5">
    <location>
        <begin position="69"/>
        <end position="90"/>
    </location>
</feature>
<dbReference type="InterPro" id="IPR036513">
    <property type="entry name" value="STAS_dom_sf"/>
</dbReference>
<dbReference type="InterPro" id="IPR011547">
    <property type="entry name" value="SLC26A/SulP_dom"/>
</dbReference>
<proteinExistence type="predicted"/>
<reference evidence="7 8" key="1">
    <citation type="submission" date="2018-07" db="EMBL/GenBank/DDBJ databases">
        <title>Dyella tabacisoli L4-6T, whole genome shotgun sequence.</title>
        <authorList>
            <person name="Zhou X.-K."/>
            <person name="Li W.-J."/>
            <person name="Duan Y.-Q."/>
        </authorList>
    </citation>
    <scope>NUCLEOTIDE SEQUENCE [LARGE SCALE GENOMIC DNA]</scope>
    <source>
        <strain evidence="7 8">L4-6</strain>
    </source>
</reference>
<keyword evidence="3 5" id="KW-1133">Transmembrane helix</keyword>
<accession>A0A369UJK5</accession>
<feature type="transmembrane region" description="Helical" evidence="5">
    <location>
        <begin position="96"/>
        <end position="118"/>
    </location>
</feature>
<organism evidence="7 8">
    <name type="scientific">Dyella tabacisoli</name>
    <dbReference type="NCBI Taxonomy" id="2282381"/>
    <lineage>
        <taxon>Bacteria</taxon>
        <taxon>Pseudomonadati</taxon>
        <taxon>Pseudomonadota</taxon>
        <taxon>Gammaproteobacteria</taxon>
        <taxon>Lysobacterales</taxon>
        <taxon>Rhodanobacteraceae</taxon>
        <taxon>Dyella</taxon>
    </lineage>
</organism>
<dbReference type="GO" id="GO:0055085">
    <property type="term" value="P:transmembrane transport"/>
    <property type="evidence" value="ECO:0007669"/>
    <property type="project" value="InterPro"/>
</dbReference>
<dbReference type="PANTHER" id="PTHR11814">
    <property type="entry name" value="SULFATE TRANSPORTER"/>
    <property type="match status" value="1"/>
</dbReference>
<gene>
    <name evidence="7" type="ORF">DVJ77_14650</name>
</gene>
<dbReference type="Pfam" id="PF00916">
    <property type="entry name" value="Sulfate_transp"/>
    <property type="match status" value="1"/>
</dbReference>
<dbReference type="InterPro" id="IPR002645">
    <property type="entry name" value="STAS_dom"/>
</dbReference>
<evidence type="ECO:0000256" key="3">
    <source>
        <dbReference type="ARBA" id="ARBA00022989"/>
    </source>
</evidence>
<evidence type="ECO:0000313" key="7">
    <source>
        <dbReference type="EMBL" id="RDD80942.1"/>
    </source>
</evidence>
<dbReference type="SUPFAM" id="SSF52091">
    <property type="entry name" value="SpoIIaa-like"/>
    <property type="match status" value="1"/>
</dbReference>
<protein>
    <submittedName>
        <fullName evidence="7">SulP family inorganic anion transporter</fullName>
    </submittedName>
</protein>
<evidence type="ECO:0000256" key="1">
    <source>
        <dbReference type="ARBA" id="ARBA00004141"/>
    </source>
</evidence>
<dbReference type="GO" id="GO:0016020">
    <property type="term" value="C:membrane"/>
    <property type="evidence" value="ECO:0007669"/>
    <property type="project" value="UniProtKB-SubCell"/>
</dbReference>
<feature type="domain" description="STAS" evidence="6">
    <location>
        <begin position="430"/>
        <end position="544"/>
    </location>
</feature>
<evidence type="ECO:0000259" key="6">
    <source>
        <dbReference type="PROSITE" id="PS50801"/>
    </source>
</evidence>
<feature type="transmembrane region" description="Helical" evidence="5">
    <location>
        <begin position="242"/>
        <end position="259"/>
    </location>
</feature>
<evidence type="ECO:0000256" key="2">
    <source>
        <dbReference type="ARBA" id="ARBA00022692"/>
    </source>
</evidence>
<dbReference type="EMBL" id="QQAH01000013">
    <property type="protein sequence ID" value="RDD80942.1"/>
    <property type="molecule type" value="Genomic_DNA"/>
</dbReference>
<comment type="caution">
    <text evidence="7">The sequence shown here is derived from an EMBL/GenBank/DDBJ whole genome shotgun (WGS) entry which is preliminary data.</text>
</comment>
<keyword evidence="2 5" id="KW-0812">Transmembrane</keyword>
<sequence>MSGPAAVIAPAAKSPIGIDLLAGLSIAGLLLPEAVAYSGIAGLPPQAGVIALFAGLVCYALIGRSRYAIVSATSSSAAVLAAGTLALAGPDGVSRALIAATLVLLTGGCFLIASAARLGGLSHLIARPVLRGYTFGLACVIALKQLPHLFGVEAARGDFAPRLLLLLLQELAQVKPATAVAGIVALLLLFLCERIRRVPGSLLVIVLGVAASAWLAQHGVALTGVIQLTPTWAWPSWPTQGQWIPSVELAAALLLILYAESYSAIRSFALKHGDSVSANRDLAALGVANIVSGLFHGMPVGAGYSATSANDAAGARSRLSGLVAAGTVLLMVWLLLPWIERIPEPVLAAIVIHAVSKSWRLSVFTPYLKWKRDRLVALAAVLAVLTLGILNGLLVAIAFSLMMLLRQLATPRLSVLGRLADSHDFVDIAQHPAATGLPGVLILRPEEPLFFANAEPVLALARRSVSEQAQLHAVIVSLEESPDLDGTALEALADFADWLSARGIVLRVARVKDMVRELLLRAALPQLPPQALDDWSVEDAVRLTATAPQPSAPQPTEESM</sequence>
<dbReference type="RefSeq" id="WP_114846246.1">
    <property type="nucleotide sequence ID" value="NZ_JBHSPE010000008.1"/>
</dbReference>
<name>A0A369UJK5_9GAMM</name>
<dbReference type="Pfam" id="PF01740">
    <property type="entry name" value="STAS"/>
    <property type="match status" value="1"/>
</dbReference>
<feature type="transmembrane region" description="Helical" evidence="5">
    <location>
        <begin position="202"/>
        <end position="222"/>
    </location>
</feature>
<dbReference type="OrthoDB" id="9769739at2"/>
<dbReference type="InterPro" id="IPR001902">
    <property type="entry name" value="SLC26A/SulP_fam"/>
</dbReference>
<dbReference type="CDD" id="cd07042">
    <property type="entry name" value="STAS_SulP_like_sulfate_transporter"/>
    <property type="match status" value="1"/>
</dbReference>
<feature type="transmembrane region" description="Helical" evidence="5">
    <location>
        <begin position="171"/>
        <end position="190"/>
    </location>
</feature>
<evidence type="ECO:0000313" key="8">
    <source>
        <dbReference type="Proteomes" id="UP000253782"/>
    </source>
</evidence>
<evidence type="ECO:0000256" key="5">
    <source>
        <dbReference type="SAM" id="Phobius"/>
    </source>
</evidence>
<dbReference type="PROSITE" id="PS50801">
    <property type="entry name" value="STAS"/>
    <property type="match status" value="1"/>
</dbReference>
<comment type="subcellular location">
    <subcellularLocation>
        <location evidence="1">Membrane</location>
        <topology evidence="1">Multi-pass membrane protein</topology>
    </subcellularLocation>
</comment>
<keyword evidence="8" id="KW-1185">Reference proteome</keyword>
<feature type="transmembrane region" description="Helical" evidence="5">
    <location>
        <begin position="319"/>
        <end position="339"/>
    </location>
</feature>
<feature type="transmembrane region" description="Helical" evidence="5">
    <location>
        <begin position="375"/>
        <end position="405"/>
    </location>
</feature>
<evidence type="ECO:0000256" key="4">
    <source>
        <dbReference type="ARBA" id="ARBA00023136"/>
    </source>
</evidence>